<gene>
    <name evidence="1" type="ORF">ACI43T_10190</name>
</gene>
<dbReference type="Proteomes" id="UP001621964">
    <property type="component" value="Unassembled WGS sequence"/>
</dbReference>
<proteinExistence type="predicted"/>
<sequence length="110" mass="12429">MAETFRWRVTSDAKATHKFNVRSVQFGDGYEQRQLKSLRPKLRSWDIKVVGQKALIGEIKAFFDARGGVEPFNWRPPEGGTALVKVSEYTETSKGGKVYELGCTFEEVLA</sequence>
<protein>
    <submittedName>
        <fullName evidence="1">Phage tail protein</fullName>
    </submittedName>
</protein>
<dbReference type="EMBL" id="JBJGEB010000012">
    <property type="protein sequence ID" value="MFK7642850.1"/>
    <property type="molecule type" value="Genomic_DNA"/>
</dbReference>
<evidence type="ECO:0000313" key="1">
    <source>
        <dbReference type="EMBL" id="MFK7642850.1"/>
    </source>
</evidence>
<reference evidence="1 2" key="1">
    <citation type="submission" date="2024-11" db="EMBL/GenBank/DDBJ databases">
        <authorList>
            <person name="Mikucki A.G."/>
            <person name="Kahler C.M."/>
        </authorList>
    </citation>
    <scope>NUCLEOTIDE SEQUENCE [LARGE SCALE GENOMIC DNA]</scope>
    <source>
        <strain evidence="1 2">EXNM717</strain>
    </source>
</reference>
<organism evidence="1 2">
    <name type="scientific">Neisseria oralis</name>
    <dbReference type="NCBI Taxonomy" id="1107316"/>
    <lineage>
        <taxon>Bacteria</taxon>
        <taxon>Pseudomonadati</taxon>
        <taxon>Pseudomonadota</taxon>
        <taxon>Betaproteobacteria</taxon>
        <taxon>Neisseriales</taxon>
        <taxon>Neisseriaceae</taxon>
        <taxon>Neisseria</taxon>
    </lineage>
</organism>
<dbReference type="Pfam" id="PF05939">
    <property type="entry name" value="Phage_min_tail"/>
    <property type="match status" value="1"/>
</dbReference>
<keyword evidence="2" id="KW-1185">Reference proteome</keyword>
<comment type="caution">
    <text evidence="1">The sequence shown here is derived from an EMBL/GenBank/DDBJ whole genome shotgun (WGS) entry which is preliminary data.</text>
</comment>
<name>A0ABW8Q6X2_9NEIS</name>
<dbReference type="InterPro" id="IPR010265">
    <property type="entry name" value="Phage_lambda_TipM"/>
</dbReference>
<accession>A0ABW8Q6X2</accession>
<dbReference type="RefSeq" id="WP_009174509.1">
    <property type="nucleotide sequence ID" value="NZ_JBJGEB010000012.1"/>
</dbReference>
<evidence type="ECO:0000313" key="2">
    <source>
        <dbReference type="Proteomes" id="UP001621964"/>
    </source>
</evidence>